<gene>
    <name evidence="2" type="ORF">EJ997_07610</name>
</gene>
<reference evidence="2 3" key="1">
    <citation type="submission" date="2018-12" db="EMBL/GenBank/DDBJ databases">
        <title>Complete genome sequence of Flaviflexus sp. H23T48.</title>
        <authorList>
            <person name="Bae J.-W."/>
            <person name="Lee J.-Y."/>
        </authorList>
    </citation>
    <scope>NUCLEOTIDE SEQUENCE [LARGE SCALE GENOMIC DNA]</scope>
    <source>
        <strain evidence="2 3">H23T48</strain>
    </source>
</reference>
<organism evidence="2 3">
    <name type="scientific">Flaviflexus ciconiae</name>
    <dbReference type="NCBI Taxonomy" id="2496867"/>
    <lineage>
        <taxon>Bacteria</taxon>
        <taxon>Bacillati</taxon>
        <taxon>Actinomycetota</taxon>
        <taxon>Actinomycetes</taxon>
        <taxon>Actinomycetales</taxon>
        <taxon>Actinomycetaceae</taxon>
        <taxon>Flaviflexus</taxon>
    </lineage>
</organism>
<keyword evidence="1" id="KW-0472">Membrane</keyword>
<dbReference type="Proteomes" id="UP000280344">
    <property type="component" value="Chromosome"/>
</dbReference>
<sequence>MSTLTLNGYAPTESAYRKPVRRIAALPALIATMVLMLVVAFVGVALSNPLLTSLAGLCTVLTVFTAVFTLPYESE</sequence>
<evidence type="ECO:0000313" key="2">
    <source>
        <dbReference type="EMBL" id="AZQ77219.1"/>
    </source>
</evidence>
<evidence type="ECO:0000313" key="3">
    <source>
        <dbReference type="Proteomes" id="UP000280344"/>
    </source>
</evidence>
<evidence type="ECO:0000256" key="1">
    <source>
        <dbReference type="SAM" id="Phobius"/>
    </source>
</evidence>
<dbReference type="RefSeq" id="WP_126704023.1">
    <property type="nucleotide sequence ID" value="NZ_CP034593.1"/>
</dbReference>
<feature type="transmembrane region" description="Helical" evidence="1">
    <location>
        <begin position="50"/>
        <end position="72"/>
    </location>
</feature>
<accession>A0A3Q9G253</accession>
<keyword evidence="1" id="KW-1133">Transmembrane helix</keyword>
<protein>
    <submittedName>
        <fullName evidence="2">Uncharacterized protein</fullName>
    </submittedName>
</protein>
<dbReference type="KEGG" id="flh:EJ997_07610"/>
<dbReference type="AlphaFoldDB" id="A0A3Q9G253"/>
<proteinExistence type="predicted"/>
<keyword evidence="1" id="KW-0812">Transmembrane</keyword>
<feature type="transmembrane region" description="Helical" evidence="1">
    <location>
        <begin position="23"/>
        <end position="44"/>
    </location>
</feature>
<keyword evidence="3" id="KW-1185">Reference proteome</keyword>
<dbReference type="EMBL" id="CP034593">
    <property type="protein sequence ID" value="AZQ77219.1"/>
    <property type="molecule type" value="Genomic_DNA"/>
</dbReference>
<name>A0A3Q9G253_9ACTO</name>